<dbReference type="EMBL" id="CP001287">
    <property type="protein sequence ID" value="ACK67034.1"/>
    <property type="molecule type" value="Genomic_DNA"/>
</dbReference>
<dbReference type="CDD" id="cd00075">
    <property type="entry name" value="HATPase"/>
    <property type="match status" value="1"/>
</dbReference>
<evidence type="ECO:0000256" key="1">
    <source>
        <dbReference type="ARBA" id="ARBA00000085"/>
    </source>
</evidence>
<dbReference type="GO" id="GO:0000155">
    <property type="term" value="F:phosphorelay sensor kinase activity"/>
    <property type="evidence" value="ECO:0007669"/>
    <property type="project" value="InterPro"/>
</dbReference>
<accession>B7JX46</accession>
<dbReference type="SMART" id="SM00387">
    <property type="entry name" value="HATPase_c"/>
    <property type="match status" value="1"/>
</dbReference>
<dbReference type="eggNOG" id="COG2205">
    <property type="taxonomic scope" value="Bacteria"/>
</dbReference>
<evidence type="ECO:0000256" key="6">
    <source>
        <dbReference type="ARBA" id="ARBA00023012"/>
    </source>
</evidence>
<evidence type="ECO:0000256" key="3">
    <source>
        <dbReference type="ARBA" id="ARBA00022553"/>
    </source>
</evidence>
<dbReference type="Pfam" id="PF01590">
    <property type="entry name" value="GAF"/>
    <property type="match status" value="1"/>
</dbReference>
<name>B7JX46_RIPO1</name>
<dbReference type="Gene3D" id="3.30.565.10">
    <property type="entry name" value="Histidine kinase-like ATPase, C-terminal domain"/>
    <property type="match status" value="1"/>
</dbReference>
<dbReference type="OrthoDB" id="9773956at2"/>
<dbReference type="SMART" id="SM00065">
    <property type="entry name" value="GAF"/>
    <property type="match status" value="1"/>
</dbReference>
<dbReference type="PANTHER" id="PTHR43711:SF26">
    <property type="entry name" value="SENSOR HISTIDINE KINASE RCSC"/>
    <property type="match status" value="1"/>
</dbReference>
<dbReference type="CDD" id="cd00082">
    <property type="entry name" value="HisKA"/>
    <property type="match status" value="1"/>
</dbReference>
<dbReference type="Pfam" id="PF00512">
    <property type="entry name" value="HisKA"/>
    <property type="match status" value="1"/>
</dbReference>
<dbReference type="PANTHER" id="PTHR43711">
    <property type="entry name" value="TWO-COMPONENT HISTIDINE KINASE"/>
    <property type="match status" value="1"/>
</dbReference>
<dbReference type="InterPro" id="IPR036097">
    <property type="entry name" value="HisK_dim/P_sf"/>
</dbReference>
<dbReference type="InterPro" id="IPR003661">
    <property type="entry name" value="HisK_dim/P_dom"/>
</dbReference>
<sequence>MSSFAPNFLTPSQDFVTLCQSQVTLLTQGLKADWSAIYLAQESEAGQQTDLIPLVFYPTKEDIWSSKNLKSLALPNSPEPLNKLPRLLLGKSSTVDPNGDQAILDSSRRFSQDPYRLVLPLIHTEIMVGLLVTERKNCPWQPEELTQVETIAKTLAIAGLLDRRQNWYQEQLRQQQGLKVQERDRLDDLFHQLRNPLTALRIFSKLLLKRLKSDEKSRSIVDSIIRESDHLQELIQAFEGDQDTVTLNAKASLSCASLPSATSRTLSPVNIKDVLDPLLISIKSIAQEKQIDLKADIPRDLPSVYANSQALREVLNNLIDNAIKYTPKGGQVRVELGLISIIDQKTYQGILIEDTGYGIPLEDQAHIFDRHYRGIQAEGDISGTGLGLAIVKDLVNQMEGIIEVFSPINAKQKKGTRFMVWLPLSQEGMQGKLI</sequence>
<dbReference type="KEGG" id="cyp:PCC8801_3053"/>
<evidence type="ECO:0000256" key="5">
    <source>
        <dbReference type="ARBA" id="ARBA00022777"/>
    </source>
</evidence>
<dbReference type="PRINTS" id="PR00344">
    <property type="entry name" value="BCTRLSENSOR"/>
</dbReference>
<dbReference type="Proteomes" id="UP000008204">
    <property type="component" value="Chromosome"/>
</dbReference>
<dbReference type="SUPFAM" id="SSF55874">
    <property type="entry name" value="ATPase domain of HSP90 chaperone/DNA topoisomerase II/histidine kinase"/>
    <property type="match status" value="1"/>
</dbReference>
<gene>
    <name evidence="8" type="ordered locus">PCC8801_3053</name>
</gene>
<keyword evidence="6" id="KW-0902">Two-component regulatory system</keyword>
<dbReference type="InterPro" id="IPR050736">
    <property type="entry name" value="Sensor_HK_Regulatory"/>
</dbReference>
<comment type="catalytic activity">
    <reaction evidence="1">
        <text>ATP + protein L-histidine = ADP + protein N-phospho-L-histidine.</text>
        <dbReference type="EC" id="2.7.13.3"/>
    </reaction>
</comment>
<evidence type="ECO:0000313" key="9">
    <source>
        <dbReference type="Proteomes" id="UP000008204"/>
    </source>
</evidence>
<keyword evidence="4" id="KW-0808">Transferase</keyword>
<keyword evidence="3" id="KW-0597">Phosphoprotein</keyword>
<reference evidence="9" key="1">
    <citation type="journal article" date="2011" name="MBio">
        <title>Novel metabolic attributes of the genus Cyanothece, comprising a group of unicellular nitrogen-fixing Cyanobacteria.</title>
        <authorList>
            <person name="Bandyopadhyay A."/>
            <person name="Elvitigala T."/>
            <person name="Welsh E."/>
            <person name="Stockel J."/>
            <person name="Liberton M."/>
            <person name="Min H."/>
            <person name="Sherman L.A."/>
            <person name="Pakrasi H.B."/>
        </authorList>
    </citation>
    <scope>NUCLEOTIDE SEQUENCE [LARGE SCALE GENOMIC DNA]</scope>
    <source>
        <strain evidence="9">PCC 8801</strain>
    </source>
</reference>
<dbReference type="HOGENOM" id="CLU_038688_0_0_3"/>
<dbReference type="InterPro" id="IPR005467">
    <property type="entry name" value="His_kinase_dom"/>
</dbReference>
<proteinExistence type="predicted"/>
<dbReference type="AlphaFoldDB" id="B7JX46"/>
<protein>
    <recommendedName>
        <fullName evidence="2">histidine kinase</fullName>
        <ecNumber evidence="2">2.7.13.3</ecNumber>
    </recommendedName>
</protein>
<feature type="domain" description="Histidine kinase" evidence="7">
    <location>
        <begin position="188"/>
        <end position="426"/>
    </location>
</feature>
<dbReference type="SMART" id="SM00388">
    <property type="entry name" value="HisKA"/>
    <property type="match status" value="1"/>
</dbReference>
<dbReference type="InterPro" id="IPR003594">
    <property type="entry name" value="HATPase_dom"/>
</dbReference>
<dbReference type="InterPro" id="IPR003018">
    <property type="entry name" value="GAF"/>
</dbReference>
<dbReference type="RefSeq" id="WP_012596295.1">
    <property type="nucleotide sequence ID" value="NC_011726.1"/>
</dbReference>
<evidence type="ECO:0000256" key="2">
    <source>
        <dbReference type="ARBA" id="ARBA00012438"/>
    </source>
</evidence>
<organism evidence="8 9">
    <name type="scientific">Rippkaea orientalis (strain PCC 8801 / RF-1)</name>
    <name type="common">Cyanothece sp. (strain PCC 8801)</name>
    <dbReference type="NCBI Taxonomy" id="41431"/>
    <lineage>
        <taxon>Bacteria</taxon>
        <taxon>Bacillati</taxon>
        <taxon>Cyanobacteriota</taxon>
        <taxon>Cyanophyceae</taxon>
        <taxon>Oscillatoriophycideae</taxon>
        <taxon>Chroococcales</taxon>
        <taxon>Aphanothecaceae</taxon>
        <taxon>Rippkaea</taxon>
        <taxon>Rippkaea orientalis</taxon>
    </lineage>
</organism>
<evidence type="ECO:0000256" key="4">
    <source>
        <dbReference type="ARBA" id="ARBA00022679"/>
    </source>
</evidence>
<keyword evidence="9" id="KW-1185">Reference proteome</keyword>
<evidence type="ECO:0000313" key="8">
    <source>
        <dbReference type="EMBL" id="ACK67034.1"/>
    </source>
</evidence>
<dbReference type="SUPFAM" id="SSF47384">
    <property type="entry name" value="Homodimeric domain of signal transducing histidine kinase"/>
    <property type="match status" value="1"/>
</dbReference>
<dbReference type="STRING" id="41431.PCC8801_3053"/>
<dbReference type="InterPro" id="IPR004358">
    <property type="entry name" value="Sig_transdc_His_kin-like_C"/>
</dbReference>
<dbReference type="EC" id="2.7.13.3" evidence="2"/>
<dbReference type="InterPro" id="IPR036890">
    <property type="entry name" value="HATPase_C_sf"/>
</dbReference>
<evidence type="ECO:0000259" key="7">
    <source>
        <dbReference type="PROSITE" id="PS50109"/>
    </source>
</evidence>
<dbReference type="PROSITE" id="PS50109">
    <property type="entry name" value="HIS_KIN"/>
    <property type="match status" value="1"/>
</dbReference>
<dbReference type="Pfam" id="PF02518">
    <property type="entry name" value="HATPase_c"/>
    <property type="match status" value="1"/>
</dbReference>
<keyword evidence="5 8" id="KW-0418">Kinase</keyword>
<dbReference type="Gene3D" id="1.10.287.130">
    <property type="match status" value="1"/>
</dbReference>